<evidence type="ECO:0000256" key="2">
    <source>
        <dbReference type="SAM" id="SignalP"/>
    </source>
</evidence>
<feature type="chain" id="PRO_5031387564" description="Fe2OG dioxygenase domain-containing protein" evidence="2">
    <location>
        <begin position="20"/>
        <end position="378"/>
    </location>
</feature>
<keyword evidence="2" id="KW-0732">Signal</keyword>
<dbReference type="AlphaFoldDB" id="A0A7S4RN36"/>
<accession>A0A7S4RN36</accession>
<feature type="compositionally biased region" description="Basic and acidic residues" evidence="1">
    <location>
        <begin position="99"/>
        <end position="108"/>
    </location>
</feature>
<dbReference type="Gene3D" id="2.60.120.620">
    <property type="entry name" value="q2cbj1_9rhob like domain"/>
    <property type="match status" value="1"/>
</dbReference>
<evidence type="ECO:0008006" key="4">
    <source>
        <dbReference type="Google" id="ProtNLM"/>
    </source>
</evidence>
<feature type="signal peptide" evidence="2">
    <location>
        <begin position="1"/>
        <end position="19"/>
    </location>
</feature>
<proteinExistence type="predicted"/>
<gene>
    <name evidence="3" type="ORF">DBRI00130_LOCUS21598</name>
</gene>
<feature type="region of interest" description="Disordered" evidence="1">
    <location>
        <begin position="99"/>
        <end position="121"/>
    </location>
</feature>
<evidence type="ECO:0000313" key="3">
    <source>
        <dbReference type="EMBL" id="CAE4619986.1"/>
    </source>
</evidence>
<name>A0A7S4RN36_9STRA</name>
<evidence type="ECO:0000256" key="1">
    <source>
        <dbReference type="SAM" id="MobiDB-lite"/>
    </source>
</evidence>
<dbReference type="EMBL" id="HBNS01027489">
    <property type="protein sequence ID" value="CAE4619986.1"/>
    <property type="molecule type" value="Transcribed_RNA"/>
</dbReference>
<reference evidence="3" key="1">
    <citation type="submission" date="2021-01" db="EMBL/GenBank/DDBJ databases">
        <authorList>
            <person name="Corre E."/>
            <person name="Pelletier E."/>
            <person name="Niang G."/>
            <person name="Scheremetjew M."/>
            <person name="Finn R."/>
            <person name="Kale V."/>
            <person name="Holt S."/>
            <person name="Cochrane G."/>
            <person name="Meng A."/>
            <person name="Brown T."/>
            <person name="Cohen L."/>
        </authorList>
    </citation>
    <scope>NUCLEOTIDE SEQUENCE</scope>
    <source>
        <strain evidence="3">GSO104</strain>
    </source>
</reference>
<sequence>MVKLKPLSLLPFLVATARASSAQGREEFASALPQEELQSLCRRHPTWNNSDGTIDYERCKDALGFELFEKDFLSNNPPEFRGGRKAPWFQNMENCMTEKSKNRPREFQSETTPAEPTVSALYPDKHSPTLAVVDFALSDEEAATFQDLRDCVKHNHPRQFVRRSFAGPGDDFEQEGGNDATFVGGFVQLFAPGVAAKLCETARVAWKKSEWFKIEDGDVPFQFDPCKMGMRTTEYLSYDPSGWSALGGHTDIGTMYTILLLLSDPSEYKGGEFFMKPWDWGGEEQHLKLVFKPKRLQALVFLSDLEYHGVQRITEGTRRALAVEIWPYANPPLGVNRPQTFEFEHYLDTGSWEGTQSYDGYFSNDPKTREIYYYEGQE</sequence>
<protein>
    <recommendedName>
        <fullName evidence="4">Fe2OG dioxygenase domain-containing protein</fullName>
    </recommendedName>
</protein>
<organism evidence="3">
    <name type="scientific">Ditylum brightwellii</name>
    <dbReference type="NCBI Taxonomy" id="49249"/>
    <lineage>
        <taxon>Eukaryota</taxon>
        <taxon>Sar</taxon>
        <taxon>Stramenopiles</taxon>
        <taxon>Ochrophyta</taxon>
        <taxon>Bacillariophyta</taxon>
        <taxon>Mediophyceae</taxon>
        <taxon>Lithodesmiophycidae</taxon>
        <taxon>Lithodesmiales</taxon>
        <taxon>Lithodesmiaceae</taxon>
        <taxon>Ditylum</taxon>
    </lineage>
</organism>